<dbReference type="GO" id="GO:0043934">
    <property type="term" value="P:sporulation"/>
    <property type="evidence" value="ECO:0007669"/>
    <property type="project" value="InterPro"/>
</dbReference>
<dbReference type="Pfam" id="PF20439">
    <property type="entry name" value="SpoIVA_C"/>
    <property type="match status" value="1"/>
</dbReference>
<dbReference type="GO" id="GO:0016887">
    <property type="term" value="F:ATP hydrolysis activity"/>
    <property type="evidence" value="ECO:0007669"/>
    <property type="project" value="InterPro"/>
</dbReference>
<dbReference type="STRING" id="1121335.Cst_c13160"/>
<protein>
    <submittedName>
        <fullName evidence="4">Stage IV sporulation protein A</fullName>
    </submittedName>
</protein>
<evidence type="ECO:0000313" key="4">
    <source>
        <dbReference type="EMBL" id="AGC68307.1"/>
    </source>
</evidence>
<dbReference type="InterPro" id="IPR046841">
    <property type="entry name" value="SpoIVA_middle"/>
</dbReference>
<dbReference type="KEGG" id="css:Cst_c13160"/>
<dbReference type="Pfam" id="PF09547">
    <property type="entry name" value="SpoIVA_ATPase"/>
    <property type="match status" value="1"/>
</dbReference>
<sequence length="507" mass="57982">MTRYNNSFLRGGYAVERDYRIYEDIAERTNGDIYIGVVGPVRTGKSTFIKRFMEGLVIPNIQNPYERERAIDETPQSGSGRTIMTTEPKFVPNEAVKIVMDDNATMNVRLVDCVGYLVKSAIGYMEGEMPRMVHTPWFDEPVPFEEAAETGTRKVIREHSTIAVAITSDGSFTNVPREEYEEAEEKVIAELENSKKPYIIILNSAFPEQPETRQLAERLSQKYNKPVLPMDCLNMTIRDIHDTMRTILYEFPVREVAVDVPRWVTRLDPQHWLRNDIINALREVLDDNATIRQINNNVNNLNNYEFVKNGRITEMQLGSGRINIEINMADGLFYQILNAETGLNIQGEHELFSVLKELAAIRKEYKKVEYALHEVRTKGYGVVAPQLDELTLEPPEIIRQGSRFGVKLRASAPSIHMIRADIETEIAPLVGSEKQSEELVNYLLKEFEGQPEKLWDSNIFGKSLYELITEGLQNKLYKMPEDAQMKLQETLQRIINEGSGGLICIIL</sequence>
<dbReference type="Proteomes" id="UP000011220">
    <property type="component" value="Chromosome"/>
</dbReference>
<evidence type="ECO:0000259" key="1">
    <source>
        <dbReference type="Pfam" id="PF09547"/>
    </source>
</evidence>
<dbReference type="EMBL" id="CP004044">
    <property type="protein sequence ID" value="AGC68307.1"/>
    <property type="molecule type" value="Genomic_DNA"/>
</dbReference>
<dbReference type="PIRSF" id="PIRSF007466">
    <property type="entry name" value="SpoIVA"/>
    <property type="match status" value="1"/>
</dbReference>
<feature type="domain" description="Stage IV sporulation protein A ATPase" evidence="1">
    <location>
        <begin position="19"/>
        <end position="252"/>
    </location>
</feature>
<evidence type="ECO:0000313" key="5">
    <source>
        <dbReference type="Proteomes" id="UP000011220"/>
    </source>
</evidence>
<dbReference type="Gene3D" id="3.40.50.300">
    <property type="entry name" value="P-loop containing nucleotide triphosphate hydrolases"/>
    <property type="match status" value="1"/>
</dbReference>
<dbReference type="NCBIfam" id="TIGR02836">
    <property type="entry name" value="spore_IV_A"/>
    <property type="match status" value="1"/>
</dbReference>
<name>L7VNG5_THES1</name>
<dbReference type="InterPro" id="IPR046840">
    <property type="entry name" value="SpoIVA_C"/>
</dbReference>
<evidence type="ECO:0000259" key="3">
    <source>
        <dbReference type="Pfam" id="PF20439"/>
    </source>
</evidence>
<dbReference type="InterPro" id="IPR014201">
    <property type="entry name" value="Spore_IV_A"/>
</dbReference>
<organism evidence="4 5">
    <name type="scientific">Thermoclostridium stercorarium (strain ATCC 35414 / DSM 8532 / NCIMB 11754)</name>
    <name type="common">Clostridium stercorarium</name>
    <dbReference type="NCBI Taxonomy" id="1121335"/>
    <lineage>
        <taxon>Bacteria</taxon>
        <taxon>Bacillati</taxon>
        <taxon>Bacillota</taxon>
        <taxon>Clostridia</taxon>
        <taxon>Eubacteriales</taxon>
        <taxon>Oscillospiraceae</taxon>
        <taxon>Thermoclostridium</taxon>
    </lineage>
</organism>
<feature type="domain" description="Stage IV sporulation protein A middle" evidence="2">
    <location>
        <begin position="253"/>
        <end position="431"/>
    </location>
</feature>
<dbReference type="Pfam" id="PF20438">
    <property type="entry name" value="SpoIVA_middle"/>
    <property type="match status" value="1"/>
</dbReference>
<dbReference type="SUPFAM" id="SSF52540">
    <property type="entry name" value="P-loop containing nucleoside triphosphate hydrolases"/>
    <property type="match status" value="1"/>
</dbReference>
<dbReference type="GO" id="GO:0005524">
    <property type="term" value="F:ATP binding"/>
    <property type="evidence" value="ECO:0007669"/>
    <property type="project" value="InterPro"/>
</dbReference>
<accession>L7VNG5</accession>
<reference evidence="4 5" key="1">
    <citation type="journal article" date="2013" name="Genome Announc.">
        <title>Complete genome sequence of Clostridium stercorarium subsp. stercorarium strain DSM 8532, a thermophilic degrader of plant cell wall fibers.</title>
        <authorList>
            <person name="Poehlein A."/>
            <person name="Zverlov V.V."/>
            <person name="Daniel R."/>
            <person name="Schwarz W.H."/>
            <person name="Liebl W."/>
        </authorList>
    </citation>
    <scope>NUCLEOTIDE SEQUENCE [LARGE SCALE GENOMIC DNA]</scope>
    <source>
        <strain evidence="5">ATCC 35414 / DSM 8532 / NCIMB 11754</strain>
    </source>
</reference>
<feature type="domain" description="Sporulation stage IV protein A C-terminal" evidence="3">
    <location>
        <begin position="432"/>
        <end position="507"/>
    </location>
</feature>
<dbReference type="InterPro" id="IPR046842">
    <property type="entry name" value="SpoIVA_ATPase"/>
</dbReference>
<gene>
    <name evidence="4" type="primary">spoIVa</name>
    <name evidence="4" type="ordered locus">Cst_c13160</name>
</gene>
<evidence type="ECO:0000259" key="2">
    <source>
        <dbReference type="Pfam" id="PF20438"/>
    </source>
</evidence>
<dbReference type="AlphaFoldDB" id="L7VNG5"/>
<keyword evidence="5" id="KW-1185">Reference proteome</keyword>
<dbReference type="eggNOG" id="COG5019">
    <property type="taxonomic scope" value="Bacteria"/>
</dbReference>
<proteinExistence type="predicted"/>
<dbReference type="InterPro" id="IPR027417">
    <property type="entry name" value="P-loop_NTPase"/>
</dbReference>
<dbReference type="PATRIC" id="fig|1121335.3.peg.1295"/>